<evidence type="ECO:0000313" key="10">
    <source>
        <dbReference type="Proteomes" id="UP000320781"/>
    </source>
</evidence>
<name>A0A523QMF4_UNCAE</name>
<dbReference type="NCBIfam" id="TIGR00678">
    <property type="entry name" value="holB"/>
    <property type="match status" value="1"/>
</dbReference>
<dbReference type="InterPro" id="IPR015199">
    <property type="entry name" value="DNA_pol_III_delta_C"/>
</dbReference>
<evidence type="ECO:0000256" key="2">
    <source>
        <dbReference type="ARBA" id="ARBA00014363"/>
    </source>
</evidence>
<evidence type="ECO:0000256" key="3">
    <source>
        <dbReference type="ARBA" id="ARBA00022679"/>
    </source>
</evidence>
<dbReference type="InterPro" id="IPR004622">
    <property type="entry name" value="DNA_pol_HolB"/>
</dbReference>
<evidence type="ECO:0000256" key="4">
    <source>
        <dbReference type="ARBA" id="ARBA00022695"/>
    </source>
</evidence>
<dbReference type="EC" id="2.7.7.7" evidence="1"/>
<dbReference type="GO" id="GO:0009360">
    <property type="term" value="C:DNA polymerase III complex"/>
    <property type="evidence" value="ECO:0007669"/>
    <property type="project" value="InterPro"/>
</dbReference>
<dbReference type="InterPro" id="IPR050238">
    <property type="entry name" value="DNA_Rep/Repair_Clamp_Loader"/>
</dbReference>
<dbReference type="PANTHER" id="PTHR11669">
    <property type="entry name" value="REPLICATION FACTOR C / DNA POLYMERASE III GAMMA-TAU SUBUNIT"/>
    <property type="match status" value="1"/>
</dbReference>
<evidence type="ECO:0000256" key="6">
    <source>
        <dbReference type="ARBA" id="ARBA00022932"/>
    </source>
</evidence>
<dbReference type="InterPro" id="IPR027417">
    <property type="entry name" value="P-loop_NTPase"/>
</dbReference>
<dbReference type="GO" id="GO:0006261">
    <property type="term" value="P:DNA-templated DNA replication"/>
    <property type="evidence" value="ECO:0007669"/>
    <property type="project" value="TreeGrafter"/>
</dbReference>
<dbReference type="Pfam" id="PF13177">
    <property type="entry name" value="DNA_pol3_delta2"/>
    <property type="match status" value="1"/>
</dbReference>
<dbReference type="FunFam" id="3.40.50.300:FF:001255">
    <property type="entry name" value="DNA polymerase III subunit delta"/>
    <property type="match status" value="1"/>
</dbReference>
<keyword evidence="3 9" id="KW-0808">Transferase</keyword>
<keyword evidence="6" id="KW-0239">DNA-directed DNA polymerase</keyword>
<evidence type="ECO:0000256" key="1">
    <source>
        <dbReference type="ARBA" id="ARBA00012417"/>
    </source>
</evidence>
<dbReference type="GO" id="GO:0008408">
    <property type="term" value="F:3'-5' exonuclease activity"/>
    <property type="evidence" value="ECO:0007669"/>
    <property type="project" value="InterPro"/>
</dbReference>
<organism evidence="9 10">
    <name type="scientific">Aerophobetes bacterium</name>
    <dbReference type="NCBI Taxonomy" id="2030807"/>
    <lineage>
        <taxon>Bacteria</taxon>
        <taxon>Candidatus Aerophobota</taxon>
    </lineage>
</organism>
<sequence length="331" mass="37699">MKMSFEEIKGQRRATRILQNEVATGSISGAYLFIGPDGVGKNLTALNFAKILNCKEGRIDSCDRCSSCQKIDRLCHPDLRIIEAKEGPIKIEQIRTLKRESAYSLYEGKKKVWIIRDADKFTQEAANSLLKVLEEPPPRVVIILISQTKEKLLPTVLSRCETIPFSPLSSSEIREILKGHVPLDSPKARLIEKLARGRAGEAIFLLENEDVLNLREKVLASLEGNLSLEQILQLAQNWKDVSSDQLERTLDVILSWFRDLLILKQGGDKWIINHDRMDRLKEQSERYSSSGLSKAIETVETTKRHLGYRLSTVLTLEDMWLRLRECQLTTT</sequence>
<dbReference type="Gene3D" id="3.40.50.300">
    <property type="entry name" value="P-loop containing nucleotide triphosphate hydrolases"/>
    <property type="match status" value="1"/>
</dbReference>
<comment type="caution">
    <text evidence="9">The sequence shown here is derived from an EMBL/GenBank/DDBJ whole genome shotgun (WGS) entry which is preliminary data.</text>
</comment>
<feature type="domain" description="DNA polymerase III delta subunit C-terminal" evidence="8">
    <location>
        <begin position="211"/>
        <end position="320"/>
    </location>
</feature>
<evidence type="ECO:0000256" key="5">
    <source>
        <dbReference type="ARBA" id="ARBA00022705"/>
    </source>
</evidence>
<dbReference type="Pfam" id="PF09115">
    <property type="entry name" value="DNApol3-delta_C"/>
    <property type="match status" value="1"/>
</dbReference>
<dbReference type="AlphaFoldDB" id="A0A523QMF4"/>
<gene>
    <name evidence="9" type="primary">holB</name>
    <name evidence="9" type="ORF">E3J95_00570</name>
</gene>
<comment type="catalytic activity">
    <reaction evidence="7">
        <text>DNA(n) + a 2'-deoxyribonucleoside 5'-triphosphate = DNA(n+1) + diphosphate</text>
        <dbReference type="Rhea" id="RHEA:22508"/>
        <dbReference type="Rhea" id="RHEA-COMP:17339"/>
        <dbReference type="Rhea" id="RHEA-COMP:17340"/>
        <dbReference type="ChEBI" id="CHEBI:33019"/>
        <dbReference type="ChEBI" id="CHEBI:61560"/>
        <dbReference type="ChEBI" id="CHEBI:173112"/>
        <dbReference type="EC" id="2.7.7.7"/>
    </reaction>
</comment>
<keyword evidence="5" id="KW-0235">DNA replication</keyword>
<proteinExistence type="predicted"/>
<keyword evidence="4 9" id="KW-0548">Nucleotidyltransferase</keyword>
<dbReference type="Gene3D" id="1.20.272.10">
    <property type="match status" value="1"/>
</dbReference>
<evidence type="ECO:0000313" key="9">
    <source>
        <dbReference type="EMBL" id="TES86990.1"/>
    </source>
</evidence>
<dbReference type="EMBL" id="SOKU01000024">
    <property type="protein sequence ID" value="TES86990.1"/>
    <property type="molecule type" value="Genomic_DNA"/>
</dbReference>
<dbReference type="PANTHER" id="PTHR11669:SF8">
    <property type="entry name" value="DNA POLYMERASE III SUBUNIT DELTA"/>
    <property type="match status" value="1"/>
</dbReference>
<evidence type="ECO:0000256" key="7">
    <source>
        <dbReference type="ARBA" id="ARBA00049244"/>
    </source>
</evidence>
<reference evidence="9 10" key="1">
    <citation type="submission" date="2019-03" db="EMBL/GenBank/DDBJ databases">
        <title>Metabolic potential of uncultured bacteria and archaea associated with petroleum seepage in deep-sea sediments.</title>
        <authorList>
            <person name="Dong X."/>
            <person name="Hubert C."/>
        </authorList>
    </citation>
    <scope>NUCLEOTIDE SEQUENCE [LARGE SCALE GENOMIC DNA]</scope>
    <source>
        <strain evidence="9">E44_bin92</strain>
    </source>
</reference>
<evidence type="ECO:0000259" key="8">
    <source>
        <dbReference type="Pfam" id="PF09115"/>
    </source>
</evidence>
<dbReference type="GO" id="GO:0003677">
    <property type="term" value="F:DNA binding"/>
    <property type="evidence" value="ECO:0007669"/>
    <property type="project" value="InterPro"/>
</dbReference>
<protein>
    <recommendedName>
        <fullName evidence="2">DNA polymerase III subunit delta'</fullName>
        <ecNumber evidence="1">2.7.7.7</ecNumber>
    </recommendedName>
</protein>
<accession>A0A523QMF4</accession>
<dbReference type="GO" id="GO:0003887">
    <property type="term" value="F:DNA-directed DNA polymerase activity"/>
    <property type="evidence" value="ECO:0007669"/>
    <property type="project" value="UniProtKB-KW"/>
</dbReference>
<dbReference type="Proteomes" id="UP000320781">
    <property type="component" value="Unassembled WGS sequence"/>
</dbReference>
<dbReference type="SUPFAM" id="SSF52540">
    <property type="entry name" value="P-loop containing nucleoside triphosphate hydrolases"/>
    <property type="match status" value="1"/>
</dbReference>